<protein>
    <submittedName>
        <fullName evidence="2">Uncharacterized protein</fullName>
    </submittedName>
</protein>
<sequence length="242" mass="28064">MNRTTGKGKHKKLQFKSLVLQFEAAVKMLHLREKVSAESPNEIRTRLCFRYYDEMLRRHTGCSRLGAKIRDVLLRDVYCVDPGTLNQKRVGDEPMPFYVIAKELKADLDDTRQELGKLKMNVRDKEDRISQLEDELSRAQHLKLQFIEMEHTMKQNASITKRLHKANDVLMAHNEDLEEQILQASRSKFNLAIENQLRSALDELEKSKAHAEELTKKLQDELQRNHKLLDSIASLKAGSTKT</sequence>
<feature type="coiled-coil region" evidence="1">
    <location>
        <begin position="194"/>
        <end position="231"/>
    </location>
</feature>
<dbReference type="AlphaFoldDB" id="A0A7S3Y805"/>
<organism evidence="2">
    <name type="scientific">Lotharella globosa</name>
    <dbReference type="NCBI Taxonomy" id="91324"/>
    <lineage>
        <taxon>Eukaryota</taxon>
        <taxon>Sar</taxon>
        <taxon>Rhizaria</taxon>
        <taxon>Cercozoa</taxon>
        <taxon>Chlorarachniophyceae</taxon>
        <taxon>Lotharella</taxon>
    </lineage>
</organism>
<dbReference type="EMBL" id="HBIV01000525">
    <property type="protein sequence ID" value="CAE0643789.1"/>
    <property type="molecule type" value="Transcribed_RNA"/>
</dbReference>
<gene>
    <name evidence="2" type="ORF">LGLO00237_LOCUS357</name>
</gene>
<accession>A0A7S3Y805</accession>
<evidence type="ECO:0000256" key="1">
    <source>
        <dbReference type="SAM" id="Coils"/>
    </source>
</evidence>
<evidence type="ECO:0000313" key="2">
    <source>
        <dbReference type="EMBL" id="CAE0643789.1"/>
    </source>
</evidence>
<reference evidence="2" key="1">
    <citation type="submission" date="2021-01" db="EMBL/GenBank/DDBJ databases">
        <authorList>
            <person name="Corre E."/>
            <person name="Pelletier E."/>
            <person name="Niang G."/>
            <person name="Scheremetjew M."/>
            <person name="Finn R."/>
            <person name="Kale V."/>
            <person name="Holt S."/>
            <person name="Cochrane G."/>
            <person name="Meng A."/>
            <person name="Brown T."/>
            <person name="Cohen L."/>
        </authorList>
    </citation>
    <scope>NUCLEOTIDE SEQUENCE</scope>
    <source>
        <strain evidence="2">CCCM811</strain>
    </source>
</reference>
<feature type="coiled-coil region" evidence="1">
    <location>
        <begin position="101"/>
        <end position="142"/>
    </location>
</feature>
<name>A0A7S3Y805_9EUKA</name>
<proteinExistence type="predicted"/>
<keyword evidence="1" id="KW-0175">Coiled coil</keyword>